<dbReference type="Gene3D" id="3.40.50.720">
    <property type="entry name" value="NAD(P)-binding Rossmann-like Domain"/>
    <property type="match status" value="1"/>
</dbReference>
<dbReference type="RefSeq" id="XP_007511999.1">
    <property type="nucleotide sequence ID" value="XM_007511937.1"/>
</dbReference>
<dbReference type="OrthoDB" id="497838at2759"/>
<evidence type="ECO:0000313" key="3">
    <source>
        <dbReference type="EMBL" id="CCO66087.1"/>
    </source>
</evidence>
<dbReference type="Pfam" id="PF13460">
    <property type="entry name" value="NAD_binding_10"/>
    <property type="match status" value="1"/>
</dbReference>
<dbReference type="GO" id="GO:0005739">
    <property type="term" value="C:mitochondrion"/>
    <property type="evidence" value="ECO:0007669"/>
    <property type="project" value="TreeGrafter"/>
</dbReference>
<evidence type="ECO:0000259" key="2">
    <source>
        <dbReference type="Pfam" id="PF13460"/>
    </source>
</evidence>
<sequence length="230" mass="24205">MSGKRKLVVLFGANGYVGRAIAKEFVRRGTVELTAISRSGVPPPNEEGKNGKSSSSSWTDKIKWVAADSTKPDTYAEHLQGASCIVTSIGVLPFGISKEDCYKGNADTNIIPAKTAQKVHGLNRFVAVGASLGVAGALVPGAKPYIEGKMAVENFAKNEFVRDGNNEHTNARSNDSNSNSNSASPPTTPPLAVVVKPGGVSGTKRVGENLNLPLWMLMDPVTMSVSPKPL</sequence>
<evidence type="ECO:0000256" key="1">
    <source>
        <dbReference type="SAM" id="MobiDB-lite"/>
    </source>
</evidence>
<reference evidence="3 4" key="1">
    <citation type="submission" date="2011-10" db="EMBL/GenBank/DDBJ databases">
        <authorList>
            <person name="Genoscope - CEA"/>
        </authorList>
    </citation>
    <scope>NUCLEOTIDE SEQUENCE [LARGE SCALE GENOMIC DNA]</scope>
    <source>
        <strain evidence="3 4">RCC 1105</strain>
    </source>
</reference>
<keyword evidence="4" id="KW-1185">Reference proteome</keyword>
<dbReference type="AlphaFoldDB" id="K8F1Z7"/>
<name>K8F1Z7_9CHLO</name>
<dbReference type="GO" id="GO:0044877">
    <property type="term" value="F:protein-containing complex binding"/>
    <property type="evidence" value="ECO:0007669"/>
    <property type="project" value="TreeGrafter"/>
</dbReference>
<accession>K8F1Z7</accession>
<feature type="region of interest" description="Disordered" evidence="1">
    <location>
        <begin position="164"/>
        <end position="202"/>
    </location>
</feature>
<protein>
    <recommendedName>
        <fullName evidence="2">NAD(P)-binding domain-containing protein</fullName>
    </recommendedName>
</protein>
<feature type="region of interest" description="Disordered" evidence="1">
    <location>
        <begin position="37"/>
        <end position="57"/>
    </location>
</feature>
<dbReference type="InterPro" id="IPR016040">
    <property type="entry name" value="NAD(P)-bd_dom"/>
</dbReference>
<dbReference type="PANTHER" id="PTHR12126">
    <property type="entry name" value="NADH-UBIQUINONE OXIDOREDUCTASE 39 KDA SUBUNIT-RELATED"/>
    <property type="match status" value="1"/>
</dbReference>
<dbReference type="SUPFAM" id="SSF51735">
    <property type="entry name" value="NAD(P)-binding Rossmann-fold domains"/>
    <property type="match status" value="1"/>
</dbReference>
<dbReference type="KEGG" id="bpg:Bathy07g00080"/>
<dbReference type="GeneID" id="19014498"/>
<gene>
    <name evidence="3" type="ORF">Bathy07g00080</name>
</gene>
<proteinExistence type="predicted"/>
<feature type="domain" description="NAD(P)-binding" evidence="2">
    <location>
        <begin position="12"/>
        <end position="135"/>
    </location>
</feature>
<dbReference type="Proteomes" id="UP000198341">
    <property type="component" value="Chromosome 7"/>
</dbReference>
<dbReference type="STRING" id="41875.K8F1Z7"/>
<organism evidence="3 4">
    <name type="scientific">Bathycoccus prasinos</name>
    <dbReference type="NCBI Taxonomy" id="41875"/>
    <lineage>
        <taxon>Eukaryota</taxon>
        <taxon>Viridiplantae</taxon>
        <taxon>Chlorophyta</taxon>
        <taxon>Mamiellophyceae</taxon>
        <taxon>Mamiellales</taxon>
        <taxon>Bathycoccaceae</taxon>
        <taxon>Bathycoccus</taxon>
    </lineage>
</organism>
<evidence type="ECO:0000313" key="4">
    <source>
        <dbReference type="Proteomes" id="UP000198341"/>
    </source>
</evidence>
<dbReference type="eggNOG" id="KOG4288">
    <property type="taxonomic scope" value="Eukaryota"/>
</dbReference>
<feature type="compositionally biased region" description="Low complexity" evidence="1">
    <location>
        <begin position="171"/>
        <end position="197"/>
    </location>
</feature>
<dbReference type="EMBL" id="FO082272">
    <property type="protein sequence ID" value="CCO66087.1"/>
    <property type="molecule type" value="Genomic_DNA"/>
</dbReference>
<dbReference type="InterPro" id="IPR036291">
    <property type="entry name" value="NAD(P)-bd_dom_sf"/>
</dbReference>
<dbReference type="InterPro" id="IPR051207">
    <property type="entry name" value="ComplexI_NDUFA9_subunit"/>
</dbReference>
<dbReference type="PANTHER" id="PTHR12126:SF16">
    <property type="entry name" value="MIOREX COMPLEX COMPONENT 2"/>
    <property type="match status" value="1"/>
</dbReference>